<dbReference type="Proteomes" id="UP000070133">
    <property type="component" value="Unassembled WGS sequence"/>
</dbReference>
<dbReference type="GO" id="GO:0034488">
    <property type="term" value="P:basic amino acid transmembrane export from vacuole"/>
    <property type="evidence" value="ECO:0007669"/>
    <property type="project" value="TreeGrafter"/>
</dbReference>
<gene>
    <name evidence="9" type="ORF">AC578_10986</name>
</gene>
<feature type="transmembrane region" description="Helical" evidence="8">
    <location>
        <begin position="72"/>
        <end position="96"/>
    </location>
</feature>
<dbReference type="FunFam" id="1.20.1280.290:FF:000009">
    <property type="entry name" value="PQ loop repeat family protein"/>
    <property type="match status" value="1"/>
</dbReference>
<evidence type="ECO:0000256" key="4">
    <source>
        <dbReference type="ARBA" id="ARBA00023136"/>
    </source>
</evidence>
<feature type="region of interest" description="Disordered" evidence="7">
    <location>
        <begin position="178"/>
        <end position="213"/>
    </location>
</feature>
<dbReference type="AlphaFoldDB" id="A0A139HSC5"/>
<evidence type="ECO:0000256" key="1">
    <source>
        <dbReference type="ARBA" id="ARBA00004141"/>
    </source>
</evidence>
<reference evidence="9 10" key="1">
    <citation type="submission" date="2015-07" db="EMBL/GenBank/DDBJ databases">
        <title>Comparative genomics of the Sigatoka disease complex on banana suggests a link between parallel evolutionary changes in Pseudocercospora fijiensis and Pseudocercospora eumusae and increased virulence on the banana host.</title>
        <authorList>
            <person name="Chang T.-C."/>
            <person name="Salvucci A."/>
            <person name="Crous P.W."/>
            <person name="Stergiopoulos I."/>
        </authorList>
    </citation>
    <scope>NUCLEOTIDE SEQUENCE [LARGE SCALE GENOMIC DNA]</scope>
    <source>
        <strain evidence="9 10">CBS 114824</strain>
    </source>
</reference>
<dbReference type="InterPro" id="IPR051415">
    <property type="entry name" value="LAAT-1"/>
</dbReference>
<dbReference type="PANTHER" id="PTHR16201:SF34">
    <property type="entry name" value="LYSOSOMAL AMINO ACID TRANSPORTER 1"/>
    <property type="match status" value="1"/>
</dbReference>
<dbReference type="OrthoDB" id="8048523at2759"/>
<comment type="caution">
    <text evidence="9">The sequence shown here is derived from an EMBL/GenBank/DDBJ whole genome shotgun (WGS) entry which is preliminary data.</text>
</comment>
<dbReference type="PANTHER" id="PTHR16201">
    <property type="entry name" value="SEVEN TRANSMEMBRANE PROTEIN 1-RELATED"/>
    <property type="match status" value="1"/>
</dbReference>
<sequence length="424" mass="47225">MNSWLSTFAFEPHLPDHCAPDTDFLLRFSNTFRTCVPTKLAFASNLLGALSIVAWLFAQLPQIYKNWSLQSTSGLSIFFLVEWCLGDLGNLLGALFTHQASWQVAIGCYYVFVDLCLVGQWIWFEKLRHGHPVFRVWRRSNGNGYDSSDSGSMEQVVIEGQRDTTKPPSRPKIIFRTPTFERAPEEQEKGSLGSTPRSDTIHRVGPSSPMPSPSPRTMLFIACLIAMTHASPIKHTSVEGHPLDSGPTSLERAGTVLSWMSTVLYLGSRLPQLFKNWRRKSTSGLSPHLFIAAFCGNMFYSSALLTNPCAWEDFGPYGGGGWVGKDGSDRAEWVMAALPFFLGAAGVLGLDASVGVQFLIYGEGPEKLVVVEEEQGRRRWRRVSGWIRGWMPNISEARGERRALIERNPESQRGEGYGALRNEA</sequence>
<evidence type="ECO:0000313" key="9">
    <source>
        <dbReference type="EMBL" id="KXT05297.1"/>
    </source>
</evidence>
<evidence type="ECO:0000256" key="5">
    <source>
        <dbReference type="ARBA" id="ARBA00038039"/>
    </source>
</evidence>
<evidence type="ECO:0000256" key="7">
    <source>
        <dbReference type="SAM" id="MobiDB-lite"/>
    </source>
</evidence>
<organism evidence="9 10">
    <name type="scientific">Pseudocercospora eumusae</name>
    <dbReference type="NCBI Taxonomy" id="321146"/>
    <lineage>
        <taxon>Eukaryota</taxon>
        <taxon>Fungi</taxon>
        <taxon>Dikarya</taxon>
        <taxon>Ascomycota</taxon>
        <taxon>Pezizomycotina</taxon>
        <taxon>Dothideomycetes</taxon>
        <taxon>Dothideomycetidae</taxon>
        <taxon>Mycosphaerellales</taxon>
        <taxon>Mycosphaerellaceae</taxon>
        <taxon>Pseudocercospora</taxon>
    </lineage>
</organism>
<evidence type="ECO:0000313" key="10">
    <source>
        <dbReference type="Proteomes" id="UP000070133"/>
    </source>
</evidence>
<accession>A0A139HSC5</accession>
<evidence type="ECO:0008006" key="11">
    <source>
        <dbReference type="Google" id="ProtNLM"/>
    </source>
</evidence>
<evidence type="ECO:0000256" key="8">
    <source>
        <dbReference type="SAM" id="Phobius"/>
    </source>
</evidence>
<name>A0A139HSC5_9PEZI</name>
<evidence type="ECO:0000256" key="3">
    <source>
        <dbReference type="ARBA" id="ARBA00022989"/>
    </source>
</evidence>
<protein>
    <recommendedName>
        <fullName evidence="11">PQ loop repeat protein</fullName>
    </recommendedName>
</protein>
<feature type="transmembrane region" description="Helical" evidence="8">
    <location>
        <begin position="102"/>
        <end position="124"/>
    </location>
</feature>
<evidence type="ECO:0000256" key="6">
    <source>
        <dbReference type="ARBA" id="ARBA00050768"/>
    </source>
</evidence>
<dbReference type="Gene3D" id="1.20.1280.290">
    <property type="match status" value="2"/>
</dbReference>
<comment type="subcellular location">
    <subcellularLocation>
        <location evidence="1">Membrane</location>
        <topology evidence="1">Multi-pass membrane protein</topology>
    </subcellularLocation>
</comment>
<dbReference type="InterPro" id="IPR006603">
    <property type="entry name" value="PQ-loop_rpt"/>
</dbReference>
<dbReference type="EMBL" id="LFZN01000013">
    <property type="protein sequence ID" value="KXT05297.1"/>
    <property type="molecule type" value="Genomic_DNA"/>
</dbReference>
<dbReference type="SMART" id="SM00679">
    <property type="entry name" value="CTNS"/>
    <property type="match status" value="2"/>
</dbReference>
<feature type="transmembrane region" description="Helical" evidence="8">
    <location>
        <begin position="40"/>
        <end position="60"/>
    </location>
</feature>
<keyword evidence="3 8" id="KW-1133">Transmembrane helix</keyword>
<keyword evidence="2 8" id="KW-0812">Transmembrane</keyword>
<dbReference type="Pfam" id="PF04193">
    <property type="entry name" value="PQ-loop"/>
    <property type="match status" value="2"/>
</dbReference>
<evidence type="ECO:0000256" key="2">
    <source>
        <dbReference type="ARBA" id="ARBA00022692"/>
    </source>
</evidence>
<keyword evidence="4 8" id="KW-0472">Membrane</keyword>
<proteinExistence type="inferred from homology"/>
<comment type="similarity">
    <text evidence="5">Belongs to the laat-1 family.</text>
</comment>
<dbReference type="GO" id="GO:0015174">
    <property type="term" value="F:basic amino acid transmembrane transporter activity"/>
    <property type="evidence" value="ECO:0007669"/>
    <property type="project" value="TreeGrafter"/>
</dbReference>
<comment type="catalytic activity">
    <reaction evidence="6">
        <text>L-histidine(out) + L-arginine(in) = L-histidine(in) + L-arginine(out)</text>
        <dbReference type="Rhea" id="RHEA:71063"/>
        <dbReference type="ChEBI" id="CHEBI:32682"/>
        <dbReference type="ChEBI" id="CHEBI:57595"/>
    </reaction>
</comment>
<keyword evidence="10" id="KW-1185">Reference proteome</keyword>
<dbReference type="STRING" id="321146.A0A139HSC5"/>
<dbReference type="GO" id="GO:0000329">
    <property type="term" value="C:fungal-type vacuole membrane"/>
    <property type="evidence" value="ECO:0007669"/>
    <property type="project" value="TreeGrafter"/>
</dbReference>